<gene>
    <name evidence="1" type="ORF">HINF_LOCUS15632</name>
    <name evidence="2" type="ORF">HINF_LOCUS3443</name>
</gene>
<evidence type="ECO:0000313" key="2">
    <source>
        <dbReference type="EMBL" id="CAL5975660.1"/>
    </source>
</evidence>
<dbReference type="AlphaFoldDB" id="A0AA86TUV1"/>
<name>A0AA86TUV1_9EUKA</name>
<comment type="caution">
    <text evidence="1">The sequence shown here is derived from an EMBL/GenBank/DDBJ whole genome shotgun (WGS) entry which is preliminary data.</text>
</comment>
<organism evidence="1">
    <name type="scientific">Hexamita inflata</name>
    <dbReference type="NCBI Taxonomy" id="28002"/>
    <lineage>
        <taxon>Eukaryota</taxon>
        <taxon>Metamonada</taxon>
        <taxon>Diplomonadida</taxon>
        <taxon>Hexamitidae</taxon>
        <taxon>Hexamitinae</taxon>
        <taxon>Hexamita</taxon>
    </lineage>
</organism>
<proteinExistence type="predicted"/>
<reference evidence="2 3" key="2">
    <citation type="submission" date="2024-07" db="EMBL/GenBank/DDBJ databases">
        <authorList>
            <person name="Akdeniz Z."/>
        </authorList>
    </citation>
    <scope>NUCLEOTIDE SEQUENCE [LARGE SCALE GENOMIC DNA]</scope>
</reference>
<dbReference type="EMBL" id="CATOUU010000386">
    <property type="protein sequence ID" value="CAI9927987.1"/>
    <property type="molecule type" value="Genomic_DNA"/>
</dbReference>
<sequence>MCARAFIKILFRKAQAKAIPFSHQVGGRVCFFLCILENLDFEQFSNHAKYKMKVMTLAAQITPNSYEEIKIPINIKEIEPVMTLAAYHYSKYLGLPTLKPLVLKEGKIRENFIVFYWGKVKMCVVLVVGKKATCYILENGSFVEVEVQTISKGQIQVVGGIFNDKEAKIQGFEIQVEGKSAYSIE</sequence>
<accession>A0AA86TUV1</accession>
<evidence type="ECO:0000313" key="3">
    <source>
        <dbReference type="Proteomes" id="UP001642409"/>
    </source>
</evidence>
<dbReference type="Proteomes" id="UP001642409">
    <property type="component" value="Unassembled WGS sequence"/>
</dbReference>
<keyword evidence="3" id="KW-1185">Reference proteome</keyword>
<protein>
    <submittedName>
        <fullName evidence="2">Hypothetical_protein</fullName>
    </submittedName>
</protein>
<dbReference type="EMBL" id="CAXDID020000006">
    <property type="protein sequence ID" value="CAL5975660.1"/>
    <property type="molecule type" value="Genomic_DNA"/>
</dbReference>
<evidence type="ECO:0000313" key="1">
    <source>
        <dbReference type="EMBL" id="CAI9927987.1"/>
    </source>
</evidence>
<reference evidence="1" key="1">
    <citation type="submission" date="2023-06" db="EMBL/GenBank/DDBJ databases">
        <authorList>
            <person name="Kurt Z."/>
        </authorList>
    </citation>
    <scope>NUCLEOTIDE SEQUENCE</scope>
</reference>